<keyword evidence="2" id="KW-1185">Reference proteome</keyword>
<organism evidence="1 2">
    <name type="scientific">Cucumis sativus</name>
    <name type="common">Cucumber</name>
    <dbReference type="NCBI Taxonomy" id="3659"/>
    <lineage>
        <taxon>Eukaryota</taxon>
        <taxon>Viridiplantae</taxon>
        <taxon>Streptophyta</taxon>
        <taxon>Embryophyta</taxon>
        <taxon>Tracheophyta</taxon>
        <taxon>Spermatophyta</taxon>
        <taxon>Magnoliopsida</taxon>
        <taxon>eudicotyledons</taxon>
        <taxon>Gunneridae</taxon>
        <taxon>Pentapetalae</taxon>
        <taxon>rosids</taxon>
        <taxon>fabids</taxon>
        <taxon>Cucurbitales</taxon>
        <taxon>Cucurbitaceae</taxon>
        <taxon>Benincaseae</taxon>
        <taxon>Cucumis</taxon>
    </lineage>
</organism>
<dbReference type="EMBL" id="CM002926">
    <property type="protein sequence ID" value="KGN51137.1"/>
    <property type="molecule type" value="Genomic_DNA"/>
</dbReference>
<name>A0A0A0KRV2_CUCSA</name>
<evidence type="ECO:0000313" key="1">
    <source>
        <dbReference type="EMBL" id="KGN51137.1"/>
    </source>
</evidence>
<dbReference type="Gramene" id="KGN51137">
    <property type="protein sequence ID" value="KGN51137"/>
    <property type="gene ID" value="Csa_5G466340"/>
</dbReference>
<proteinExistence type="predicted"/>
<evidence type="ECO:0000313" key="2">
    <source>
        <dbReference type="Proteomes" id="UP000029981"/>
    </source>
</evidence>
<dbReference type="AlphaFoldDB" id="A0A0A0KRV2"/>
<reference evidence="1 2" key="2">
    <citation type="journal article" date="2009" name="PLoS ONE">
        <title>An integrated genetic and cytogenetic map of the cucumber genome.</title>
        <authorList>
            <person name="Ren Y."/>
            <person name="Zhang Z."/>
            <person name="Liu J."/>
            <person name="Staub J.E."/>
            <person name="Han Y."/>
            <person name="Cheng Z."/>
            <person name="Li X."/>
            <person name="Lu J."/>
            <person name="Miao H."/>
            <person name="Kang H."/>
            <person name="Xie B."/>
            <person name="Gu X."/>
            <person name="Wang X."/>
            <person name="Du Y."/>
            <person name="Jin W."/>
            <person name="Huang S."/>
        </authorList>
    </citation>
    <scope>NUCLEOTIDE SEQUENCE [LARGE SCALE GENOMIC DNA]</scope>
    <source>
        <strain evidence="2">cv. 9930</strain>
    </source>
</reference>
<sequence length="66" mass="7727">MWFIFRLVSAFAASVKFRIWQTLGVIDLGINLLAFWAQSRDENQKTKAATESCEILHYMLWIQATF</sequence>
<accession>A0A0A0KRV2</accession>
<reference evidence="1 2" key="4">
    <citation type="journal article" date="2011" name="BMC Genomics">
        <title>RNA-Seq improves annotation of protein-coding genes in the cucumber genome.</title>
        <authorList>
            <person name="Li Z."/>
            <person name="Zhang Z."/>
            <person name="Yan P."/>
            <person name="Huang S."/>
            <person name="Fei Z."/>
            <person name="Lin K."/>
        </authorList>
    </citation>
    <scope>NUCLEOTIDE SEQUENCE [LARGE SCALE GENOMIC DNA]</scope>
    <source>
        <strain evidence="2">cv. 9930</strain>
    </source>
</reference>
<reference evidence="1 2" key="1">
    <citation type="journal article" date="2009" name="Nat. Genet.">
        <title>The genome of the cucumber, Cucumis sativus L.</title>
        <authorList>
            <person name="Huang S."/>
            <person name="Li R."/>
            <person name="Zhang Z."/>
            <person name="Li L."/>
            <person name="Gu X."/>
            <person name="Fan W."/>
            <person name="Lucas W.J."/>
            <person name="Wang X."/>
            <person name="Xie B."/>
            <person name="Ni P."/>
            <person name="Ren Y."/>
            <person name="Zhu H."/>
            <person name="Li J."/>
            <person name="Lin K."/>
            <person name="Jin W."/>
            <person name="Fei Z."/>
            <person name="Li G."/>
            <person name="Staub J."/>
            <person name="Kilian A."/>
            <person name="van der Vossen E.A."/>
            <person name="Wu Y."/>
            <person name="Guo J."/>
            <person name="He J."/>
            <person name="Jia Z."/>
            <person name="Ren Y."/>
            <person name="Tian G."/>
            <person name="Lu Y."/>
            <person name="Ruan J."/>
            <person name="Qian W."/>
            <person name="Wang M."/>
            <person name="Huang Q."/>
            <person name="Li B."/>
            <person name="Xuan Z."/>
            <person name="Cao J."/>
            <person name="Asan"/>
            <person name="Wu Z."/>
            <person name="Zhang J."/>
            <person name="Cai Q."/>
            <person name="Bai Y."/>
            <person name="Zhao B."/>
            <person name="Han Y."/>
            <person name="Li Y."/>
            <person name="Li X."/>
            <person name="Wang S."/>
            <person name="Shi Q."/>
            <person name="Liu S."/>
            <person name="Cho W.K."/>
            <person name="Kim J.Y."/>
            <person name="Xu Y."/>
            <person name="Heller-Uszynska K."/>
            <person name="Miao H."/>
            <person name="Cheng Z."/>
            <person name="Zhang S."/>
            <person name="Wu J."/>
            <person name="Yang Y."/>
            <person name="Kang H."/>
            <person name="Li M."/>
            <person name="Liang H."/>
            <person name="Ren X."/>
            <person name="Shi Z."/>
            <person name="Wen M."/>
            <person name="Jian M."/>
            <person name="Yang H."/>
            <person name="Zhang G."/>
            <person name="Yang Z."/>
            <person name="Chen R."/>
            <person name="Liu S."/>
            <person name="Li J."/>
            <person name="Ma L."/>
            <person name="Liu H."/>
            <person name="Zhou Y."/>
            <person name="Zhao J."/>
            <person name="Fang X."/>
            <person name="Li G."/>
            <person name="Fang L."/>
            <person name="Li Y."/>
            <person name="Liu D."/>
            <person name="Zheng H."/>
            <person name="Zhang Y."/>
            <person name="Qin N."/>
            <person name="Li Z."/>
            <person name="Yang G."/>
            <person name="Yang S."/>
            <person name="Bolund L."/>
            <person name="Kristiansen K."/>
            <person name="Zheng H."/>
            <person name="Li S."/>
            <person name="Zhang X."/>
            <person name="Yang H."/>
            <person name="Wang J."/>
            <person name="Sun R."/>
            <person name="Zhang B."/>
            <person name="Jiang S."/>
            <person name="Wang J."/>
            <person name="Du Y."/>
            <person name="Li S."/>
        </authorList>
    </citation>
    <scope>NUCLEOTIDE SEQUENCE [LARGE SCALE GENOMIC DNA]</scope>
    <source>
        <strain evidence="2">cv. 9930</strain>
    </source>
</reference>
<dbReference type="Proteomes" id="UP000029981">
    <property type="component" value="Chromosome 5"/>
</dbReference>
<reference evidence="1 2" key="3">
    <citation type="journal article" date="2010" name="BMC Genomics">
        <title>Transcriptome sequencing and comparative analysis of cucumber flowers with different sex types.</title>
        <authorList>
            <person name="Guo S."/>
            <person name="Zheng Y."/>
            <person name="Joung J.G."/>
            <person name="Liu S."/>
            <person name="Zhang Z."/>
            <person name="Crasta O.R."/>
            <person name="Sobral B.W."/>
            <person name="Xu Y."/>
            <person name="Huang S."/>
            <person name="Fei Z."/>
        </authorList>
    </citation>
    <scope>NUCLEOTIDE SEQUENCE [LARGE SCALE GENOMIC DNA]</scope>
    <source>
        <strain evidence="2">cv. 9930</strain>
    </source>
</reference>
<protein>
    <submittedName>
        <fullName evidence="1">Uncharacterized protein</fullName>
    </submittedName>
</protein>
<gene>
    <name evidence="1" type="ORF">Csa_5G466340</name>
</gene>